<comment type="caution">
    <text evidence="1">The sequence shown here is derived from an EMBL/GenBank/DDBJ whole genome shotgun (WGS) entry which is preliminary data.</text>
</comment>
<evidence type="ECO:0000313" key="1">
    <source>
        <dbReference type="EMBL" id="GMH68974.1"/>
    </source>
</evidence>
<organism evidence="1 2">
    <name type="scientific">Triparma retinervis</name>
    <dbReference type="NCBI Taxonomy" id="2557542"/>
    <lineage>
        <taxon>Eukaryota</taxon>
        <taxon>Sar</taxon>
        <taxon>Stramenopiles</taxon>
        <taxon>Ochrophyta</taxon>
        <taxon>Bolidophyceae</taxon>
        <taxon>Parmales</taxon>
        <taxon>Triparmaceae</taxon>
        <taxon>Triparma</taxon>
    </lineage>
</organism>
<dbReference type="EMBL" id="BRXZ01002728">
    <property type="protein sequence ID" value="GMH68974.1"/>
    <property type="molecule type" value="Genomic_DNA"/>
</dbReference>
<feature type="non-terminal residue" evidence="1">
    <location>
        <position position="1"/>
    </location>
</feature>
<dbReference type="Proteomes" id="UP001165082">
    <property type="component" value="Unassembled WGS sequence"/>
</dbReference>
<protein>
    <submittedName>
        <fullName evidence="1">Uncharacterized protein</fullName>
    </submittedName>
</protein>
<dbReference type="AlphaFoldDB" id="A0A9W7E5I0"/>
<gene>
    <name evidence="1" type="ORF">TrRE_jg9328</name>
</gene>
<reference evidence="1" key="1">
    <citation type="submission" date="2022-07" db="EMBL/GenBank/DDBJ databases">
        <title>Genome analysis of Parmales, a sister group of diatoms, reveals the evolutionary specialization of diatoms from phago-mixotrophs to photoautotrophs.</title>
        <authorList>
            <person name="Ban H."/>
            <person name="Sato S."/>
            <person name="Yoshikawa S."/>
            <person name="Kazumasa Y."/>
            <person name="Nakamura Y."/>
            <person name="Ichinomiya M."/>
            <person name="Saitoh K."/>
            <person name="Sato N."/>
            <person name="Blanc-Mathieu R."/>
            <person name="Endo H."/>
            <person name="Kuwata A."/>
            <person name="Ogata H."/>
        </authorList>
    </citation>
    <scope>NUCLEOTIDE SEQUENCE</scope>
</reference>
<keyword evidence="2" id="KW-1185">Reference proteome</keyword>
<evidence type="ECO:0000313" key="2">
    <source>
        <dbReference type="Proteomes" id="UP001165082"/>
    </source>
</evidence>
<proteinExistence type="predicted"/>
<name>A0A9W7E5I0_9STRA</name>
<accession>A0A9W7E5I0</accession>
<sequence length="109" mass="11661">MQRLNEALQALKIKRVQRGCIKGELRVSDFEFGQSAITLVGTVEAKERIVQNFAPKTQTWAKGVVNSLRRTSLIGNGGTFSSDGASGSSRSARKKSFFGGDLALGADNA</sequence>